<organism evidence="6 7">
    <name type="scientific">Colletotrichum higginsianum (strain IMI 349063)</name>
    <name type="common">Crucifer anthracnose fungus</name>
    <dbReference type="NCBI Taxonomy" id="759273"/>
    <lineage>
        <taxon>Eukaryota</taxon>
        <taxon>Fungi</taxon>
        <taxon>Dikarya</taxon>
        <taxon>Ascomycota</taxon>
        <taxon>Pezizomycotina</taxon>
        <taxon>Sordariomycetes</taxon>
        <taxon>Hypocreomycetidae</taxon>
        <taxon>Glomerellales</taxon>
        <taxon>Glomerellaceae</taxon>
        <taxon>Colletotrichum</taxon>
        <taxon>Colletotrichum destructivum species complex</taxon>
    </lineage>
</organism>
<dbReference type="VEuPathDB" id="FungiDB:CH63R_05144"/>
<dbReference type="PANTHER" id="PTHR23502:SF64">
    <property type="entry name" value="TRANSPORTER, PUTATIVE (AFU_ORTHOLOGUE AFUA_3G11760)-RELATED"/>
    <property type="match status" value="1"/>
</dbReference>
<feature type="transmembrane region" description="Helical" evidence="5">
    <location>
        <begin position="75"/>
        <end position="97"/>
    </location>
</feature>
<dbReference type="PANTHER" id="PTHR23502">
    <property type="entry name" value="MAJOR FACILITATOR SUPERFAMILY"/>
    <property type="match status" value="1"/>
</dbReference>
<name>H1VNZ7_COLHI</name>
<accession>H1VNZ7</accession>
<feature type="transmembrane region" description="Helical" evidence="5">
    <location>
        <begin position="141"/>
        <end position="164"/>
    </location>
</feature>
<evidence type="ECO:0000256" key="1">
    <source>
        <dbReference type="ARBA" id="ARBA00004141"/>
    </source>
</evidence>
<dbReference type="Gene3D" id="1.20.1250.20">
    <property type="entry name" value="MFS general substrate transporter like domains"/>
    <property type="match status" value="1"/>
</dbReference>
<evidence type="ECO:0000313" key="6">
    <source>
        <dbReference type="EMBL" id="CCF41951.1"/>
    </source>
</evidence>
<protein>
    <recommendedName>
        <fullName evidence="8">Major facilitator superfamily transporter</fullName>
    </recommendedName>
</protein>
<evidence type="ECO:0000256" key="3">
    <source>
        <dbReference type="ARBA" id="ARBA00022989"/>
    </source>
</evidence>
<gene>
    <name evidence="6" type="ORF">CH063_02721</name>
</gene>
<feature type="transmembrane region" description="Helical" evidence="5">
    <location>
        <begin position="118"/>
        <end position="135"/>
    </location>
</feature>
<dbReference type="GO" id="GO:0022857">
    <property type="term" value="F:transmembrane transporter activity"/>
    <property type="evidence" value="ECO:0007669"/>
    <property type="project" value="TreeGrafter"/>
</dbReference>
<evidence type="ECO:0000256" key="5">
    <source>
        <dbReference type="SAM" id="Phobius"/>
    </source>
</evidence>
<evidence type="ECO:0000313" key="7">
    <source>
        <dbReference type="Proteomes" id="UP000007174"/>
    </source>
</evidence>
<keyword evidence="2 5" id="KW-0812">Transmembrane</keyword>
<dbReference type="GO" id="GO:0005886">
    <property type="term" value="C:plasma membrane"/>
    <property type="evidence" value="ECO:0007669"/>
    <property type="project" value="TreeGrafter"/>
</dbReference>
<comment type="subcellular location">
    <subcellularLocation>
        <location evidence="1">Membrane</location>
        <topology evidence="1">Multi-pass membrane protein</topology>
    </subcellularLocation>
</comment>
<sequence length="178" mass="19202">MQVLLTPVRYVINPRFHLTTPLQSGFFFLAPGAGYLVGTFRVPEDRLRSAFIAMGVVIPASTIIYGWAIDQAKGGIPLPVICMFVQGVAQMVCFPCLNSYCLDVFRDRAAEVMAGNYFIRYTFAAIGTAVVLPGIDGIGVGWFSTVSALFVAVSSAAVCCIVIFGTERNNKDAKSEQA</sequence>
<dbReference type="STRING" id="759273.H1VNZ7"/>
<keyword evidence="4 5" id="KW-0472">Membrane</keyword>
<evidence type="ECO:0000256" key="4">
    <source>
        <dbReference type="ARBA" id="ARBA00023136"/>
    </source>
</evidence>
<feature type="transmembrane region" description="Helical" evidence="5">
    <location>
        <begin position="50"/>
        <end position="69"/>
    </location>
</feature>
<dbReference type="HOGENOM" id="CLU_129401_0_0_1"/>
<dbReference type="InterPro" id="IPR036259">
    <property type="entry name" value="MFS_trans_sf"/>
</dbReference>
<dbReference type="EMBL" id="CACQ02005046">
    <property type="protein sequence ID" value="CCF41951.1"/>
    <property type="molecule type" value="Genomic_DNA"/>
</dbReference>
<feature type="transmembrane region" description="Helical" evidence="5">
    <location>
        <begin position="20"/>
        <end position="38"/>
    </location>
</feature>
<keyword evidence="3 5" id="KW-1133">Transmembrane helix</keyword>
<dbReference type="Proteomes" id="UP000007174">
    <property type="component" value="Unassembled WGS sequence"/>
</dbReference>
<dbReference type="eggNOG" id="KOG0255">
    <property type="taxonomic scope" value="Eukaryota"/>
</dbReference>
<dbReference type="AlphaFoldDB" id="H1VNZ7"/>
<evidence type="ECO:0008006" key="8">
    <source>
        <dbReference type="Google" id="ProtNLM"/>
    </source>
</evidence>
<dbReference type="SUPFAM" id="SSF103473">
    <property type="entry name" value="MFS general substrate transporter"/>
    <property type="match status" value="1"/>
</dbReference>
<proteinExistence type="predicted"/>
<evidence type="ECO:0000256" key="2">
    <source>
        <dbReference type="ARBA" id="ARBA00022692"/>
    </source>
</evidence>
<reference evidence="7" key="1">
    <citation type="journal article" date="2012" name="Nat. Genet.">
        <title>Lifestyle transitions in plant pathogenic Colletotrichum fungi deciphered by genome and transcriptome analyses.</title>
        <authorList>
            <person name="O'Connell R.J."/>
            <person name="Thon M.R."/>
            <person name="Hacquard S."/>
            <person name="Amyotte S.G."/>
            <person name="Kleemann J."/>
            <person name="Torres M.F."/>
            <person name="Damm U."/>
            <person name="Buiate E.A."/>
            <person name="Epstein L."/>
            <person name="Alkan N."/>
            <person name="Altmueller J."/>
            <person name="Alvarado-Balderrama L."/>
            <person name="Bauser C.A."/>
            <person name="Becker C."/>
            <person name="Birren B.W."/>
            <person name="Chen Z."/>
            <person name="Choi J."/>
            <person name="Crouch J.A."/>
            <person name="Duvick J.P."/>
            <person name="Farman M.A."/>
            <person name="Gan P."/>
            <person name="Heiman D."/>
            <person name="Henrissat B."/>
            <person name="Howard R.J."/>
            <person name="Kabbage M."/>
            <person name="Koch C."/>
            <person name="Kracher B."/>
            <person name="Kubo Y."/>
            <person name="Law A.D."/>
            <person name="Lebrun M.-H."/>
            <person name="Lee Y.-H."/>
            <person name="Miyara I."/>
            <person name="Moore N."/>
            <person name="Neumann U."/>
            <person name="Nordstroem K."/>
            <person name="Panaccione D.G."/>
            <person name="Panstruga R."/>
            <person name="Place M."/>
            <person name="Proctor R.H."/>
            <person name="Prusky D."/>
            <person name="Rech G."/>
            <person name="Reinhardt R."/>
            <person name="Rollins J.A."/>
            <person name="Rounsley S."/>
            <person name="Schardl C.L."/>
            <person name="Schwartz D.C."/>
            <person name="Shenoy N."/>
            <person name="Shirasu K."/>
            <person name="Sikhakolli U.R."/>
            <person name="Stueber K."/>
            <person name="Sukno S.A."/>
            <person name="Sweigard J.A."/>
            <person name="Takano Y."/>
            <person name="Takahara H."/>
            <person name="Trail F."/>
            <person name="van der Does H.C."/>
            <person name="Voll L.M."/>
            <person name="Will I."/>
            <person name="Young S."/>
            <person name="Zeng Q."/>
            <person name="Zhang J."/>
            <person name="Zhou S."/>
            <person name="Dickman M.B."/>
            <person name="Schulze-Lefert P."/>
            <person name="Ver Loren van Themaat E."/>
            <person name="Ma L.-J."/>
            <person name="Vaillancourt L.J."/>
        </authorList>
    </citation>
    <scope>NUCLEOTIDE SEQUENCE [LARGE SCALE GENOMIC DNA]</scope>
    <source>
        <strain evidence="7">IMI 349063</strain>
    </source>
</reference>